<proteinExistence type="predicted"/>
<accession>A0A7V8RAN8</accession>
<organism evidence="1 2">
    <name type="scientific">Sphingomonas ursincola</name>
    <dbReference type="NCBI Taxonomy" id="56361"/>
    <lineage>
        <taxon>Bacteria</taxon>
        <taxon>Pseudomonadati</taxon>
        <taxon>Pseudomonadota</taxon>
        <taxon>Alphaproteobacteria</taxon>
        <taxon>Sphingomonadales</taxon>
        <taxon>Sphingomonadaceae</taxon>
        <taxon>Sphingomonas</taxon>
    </lineage>
</organism>
<evidence type="ECO:0000313" key="2">
    <source>
        <dbReference type="Proteomes" id="UP000589292"/>
    </source>
</evidence>
<dbReference type="Proteomes" id="UP000589292">
    <property type="component" value="Unassembled WGS sequence"/>
</dbReference>
<sequence>MTLKDTLVPSFAQMLGALSTWLAKAEQHFEPAQAAEILQARLAPDMFPLFTQVCFACVQAQEAMARLNGQDFPEAIAALRGEGVDAGAKPWTIADAQARIADTIAIVEAAADGLADVADDMPIAHALPMGMIFDFTAAQYARDWAIPQFYFHVMTAYAILRAQGAPLGKIDYVGHLLPYLRPGTMPGGR</sequence>
<gene>
    <name evidence="1" type="ORF">FG486_01295</name>
</gene>
<dbReference type="PANTHER" id="PTHR36922:SF1">
    <property type="entry name" value="DUF1993 DOMAIN-CONTAINING PROTEIN"/>
    <property type="match status" value="1"/>
</dbReference>
<dbReference type="RefSeq" id="WP_181266142.1">
    <property type="nucleotide sequence ID" value="NZ_BAAAGB010000002.1"/>
</dbReference>
<protein>
    <submittedName>
        <fullName evidence="1">DUF1993 domain-containing protein</fullName>
    </submittedName>
</protein>
<dbReference type="EMBL" id="VDES01000001">
    <property type="protein sequence ID" value="MBA1372958.1"/>
    <property type="molecule type" value="Genomic_DNA"/>
</dbReference>
<keyword evidence="2" id="KW-1185">Reference proteome</keyword>
<reference evidence="1 2" key="1">
    <citation type="journal article" date="1994" name="Int. J. Syst. Bacteriol.">
        <title>Phylogenetic positions of novel aerobic, bacteriochlorophyll a-containing bacteria and description of Roseococcus thiosulfatophilus gen. nov., sp. nov., Erythromicrobium ramosum gen. nov., sp. nov., and Erythrobacter litoralis sp. nov.</title>
        <authorList>
            <person name="Yurkov V."/>
            <person name="Stackebrandt E."/>
            <person name="Holmes A."/>
            <person name="Fuerst J.A."/>
            <person name="Hugenholtz P."/>
            <person name="Golecki J."/>
            <person name="Gad'on N."/>
            <person name="Gorlenko V.M."/>
            <person name="Kompantseva E.I."/>
            <person name="Drews G."/>
        </authorList>
    </citation>
    <scope>NUCLEOTIDE SEQUENCE [LARGE SCALE GENOMIC DNA]</scope>
    <source>
        <strain evidence="1 2">KR-99</strain>
    </source>
</reference>
<comment type="caution">
    <text evidence="1">The sequence shown here is derived from an EMBL/GenBank/DDBJ whole genome shotgun (WGS) entry which is preliminary data.</text>
</comment>
<dbReference type="PANTHER" id="PTHR36922">
    <property type="entry name" value="BLL2446 PROTEIN"/>
    <property type="match status" value="1"/>
</dbReference>
<dbReference type="InterPro" id="IPR034660">
    <property type="entry name" value="DinB/YfiT-like"/>
</dbReference>
<dbReference type="Pfam" id="PF09351">
    <property type="entry name" value="DUF1993"/>
    <property type="match status" value="1"/>
</dbReference>
<evidence type="ECO:0000313" key="1">
    <source>
        <dbReference type="EMBL" id="MBA1372958.1"/>
    </source>
</evidence>
<dbReference type="InterPro" id="IPR018531">
    <property type="entry name" value="DUF1993"/>
</dbReference>
<dbReference type="AlphaFoldDB" id="A0A7V8RAN8"/>
<name>A0A7V8RAN8_9SPHN</name>
<dbReference type="Gene3D" id="1.20.120.450">
    <property type="entry name" value="dinb family like domain"/>
    <property type="match status" value="1"/>
</dbReference>
<dbReference type="SUPFAM" id="SSF109854">
    <property type="entry name" value="DinB/YfiT-like putative metalloenzymes"/>
    <property type="match status" value="1"/>
</dbReference>